<proteinExistence type="predicted"/>
<evidence type="ECO:0000313" key="2">
    <source>
        <dbReference type="EMBL" id="MPN45238.1"/>
    </source>
</evidence>
<name>A0A645I1X0_9ZZZZ</name>
<gene>
    <name evidence="2" type="ORF">SDC9_192805</name>
</gene>
<protein>
    <submittedName>
        <fullName evidence="2">Uncharacterized protein</fullName>
    </submittedName>
</protein>
<dbReference type="AlphaFoldDB" id="A0A645I1X0"/>
<comment type="caution">
    <text evidence="2">The sequence shown here is derived from an EMBL/GenBank/DDBJ whole genome shotgun (WGS) entry which is preliminary data.</text>
</comment>
<evidence type="ECO:0000256" key="1">
    <source>
        <dbReference type="SAM" id="Phobius"/>
    </source>
</evidence>
<keyword evidence="1" id="KW-0472">Membrane</keyword>
<keyword evidence="1" id="KW-1133">Transmembrane helix</keyword>
<reference evidence="2" key="1">
    <citation type="submission" date="2019-08" db="EMBL/GenBank/DDBJ databases">
        <authorList>
            <person name="Kucharzyk K."/>
            <person name="Murdoch R.W."/>
            <person name="Higgins S."/>
            <person name="Loffler F."/>
        </authorList>
    </citation>
    <scope>NUCLEOTIDE SEQUENCE</scope>
</reference>
<keyword evidence="1" id="KW-0812">Transmembrane</keyword>
<accession>A0A645I1X0</accession>
<dbReference type="EMBL" id="VSSQ01104971">
    <property type="protein sequence ID" value="MPN45238.1"/>
    <property type="molecule type" value="Genomic_DNA"/>
</dbReference>
<sequence length="51" mass="5704">MICTVILSIYFHLLDILKKMILGLFGHFIVSLCIQGNAVIRMNVKNGKANV</sequence>
<feature type="transmembrane region" description="Helical" evidence="1">
    <location>
        <begin position="20"/>
        <end position="40"/>
    </location>
</feature>
<organism evidence="2">
    <name type="scientific">bioreactor metagenome</name>
    <dbReference type="NCBI Taxonomy" id="1076179"/>
    <lineage>
        <taxon>unclassified sequences</taxon>
        <taxon>metagenomes</taxon>
        <taxon>ecological metagenomes</taxon>
    </lineage>
</organism>